<keyword evidence="11" id="KW-1185">Reference proteome</keyword>
<dbReference type="SUPFAM" id="SSF90123">
    <property type="entry name" value="ABC transporter transmembrane region"/>
    <property type="match status" value="1"/>
</dbReference>
<dbReference type="PROSITE" id="PS50929">
    <property type="entry name" value="ABC_TM1F"/>
    <property type="match status" value="1"/>
</dbReference>
<dbReference type="EMBL" id="VFOR01000002">
    <property type="protein sequence ID" value="TQL57948.1"/>
    <property type="molecule type" value="Genomic_DNA"/>
</dbReference>
<dbReference type="InterPro" id="IPR027417">
    <property type="entry name" value="P-loop_NTPase"/>
</dbReference>
<dbReference type="PANTHER" id="PTHR24221:SF654">
    <property type="entry name" value="ATP-BINDING CASSETTE SUB-FAMILY B MEMBER 6"/>
    <property type="match status" value="1"/>
</dbReference>
<dbReference type="AlphaFoldDB" id="A0A542ZC70"/>
<comment type="subcellular location">
    <subcellularLocation>
        <location evidence="1">Cell membrane</location>
        <topology evidence="1">Multi-pass membrane protein</topology>
    </subcellularLocation>
</comment>
<accession>A0A542ZC70</accession>
<dbReference type="InterPro" id="IPR036640">
    <property type="entry name" value="ABC1_TM_sf"/>
</dbReference>
<name>A0A542ZC70_9ACTN</name>
<keyword evidence="6 7" id="KW-0472">Membrane</keyword>
<dbReference type="PROSITE" id="PS50893">
    <property type="entry name" value="ABC_TRANSPORTER_2"/>
    <property type="match status" value="1"/>
</dbReference>
<feature type="transmembrane region" description="Helical" evidence="7">
    <location>
        <begin position="152"/>
        <end position="169"/>
    </location>
</feature>
<comment type="caution">
    <text evidence="10">The sequence shown here is derived from an EMBL/GenBank/DDBJ whole genome shotgun (WGS) entry which is preliminary data.</text>
</comment>
<dbReference type="SUPFAM" id="SSF52540">
    <property type="entry name" value="P-loop containing nucleoside triphosphate hydrolases"/>
    <property type="match status" value="1"/>
</dbReference>
<gene>
    <name evidence="10" type="ORF">FB460_1796</name>
</gene>
<dbReference type="Gene3D" id="1.20.1560.10">
    <property type="entry name" value="ABC transporter type 1, transmembrane domain"/>
    <property type="match status" value="1"/>
</dbReference>
<keyword evidence="4 10" id="KW-0067">ATP-binding</keyword>
<feature type="domain" description="ABC transmembrane type-1" evidence="9">
    <location>
        <begin position="16"/>
        <end position="294"/>
    </location>
</feature>
<keyword evidence="3" id="KW-0547">Nucleotide-binding</keyword>
<dbReference type="InterPro" id="IPR003439">
    <property type="entry name" value="ABC_transporter-like_ATP-bd"/>
</dbReference>
<evidence type="ECO:0000256" key="6">
    <source>
        <dbReference type="ARBA" id="ARBA00023136"/>
    </source>
</evidence>
<proteinExistence type="predicted"/>
<dbReference type="GO" id="GO:0005886">
    <property type="term" value="C:plasma membrane"/>
    <property type="evidence" value="ECO:0007669"/>
    <property type="project" value="UniProtKB-SubCell"/>
</dbReference>
<feature type="transmembrane region" description="Helical" evidence="7">
    <location>
        <begin position="128"/>
        <end position="146"/>
    </location>
</feature>
<dbReference type="InterPro" id="IPR003593">
    <property type="entry name" value="AAA+_ATPase"/>
</dbReference>
<organism evidence="10 11">
    <name type="scientific">Propioniferax innocua</name>
    <dbReference type="NCBI Taxonomy" id="1753"/>
    <lineage>
        <taxon>Bacteria</taxon>
        <taxon>Bacillati</taxon>
        <taxon>Actinomycetota</taxon>
        <taxon>Actinomycetes</taxon>
        <taxon>Propionibacteriales</taxon>
        <taxon>Propionibacteriaceae</taxon>
        <taxon>Propioniferax</taxon>
    </lineage>
</organism>
<dbReference type="RefSeq" id="WP_170210023.1">
    <property type="nucleotide sequence ID" value="NZ_BAAAMD010000004.1"/>
</dbReference>
<dbReference type="GO" id="GO:0016887">
    <property type="term" value="F:ATP hydrolysis activity"/>
    <property type="evidence" value="ECO:0007669"/>
    <property type="project" value="InterPro"/>
</dbReference>
<evidence type="ECO:0000256" key="1">
    <source>
        <dbReference type="ARBA" id="ARBA00004651"/>
    </source>
</evidence>
<dbReference type="GO" id="GO:0005524">
    <property type="term" value="F:ATP binding"/>
    <property type="evidence" value="ECO:0007669"/>
    <property type="project" value="UniProtKB-KW"/>
</dbReference>
<dbReference type="InterPro" id="IPR039421">
    <property type="entry name" value="Type_1_exporter"/>
</dbReference>
<dbReference type="InterPro" id="IPR011527">
    <property type="entry name" value="ABC1_TM_dom"/>
</dbReference>
<dbReference type="Proteomes" id="UP000316196">
    <property type="component" value="Unassembled WGS sequence"/>
</dbReference>
<evidence type="ECO:0000256" key="4">
    <source>
        <dbReference type="ARBA" id="ARBA00022840"/>
    </source>
</evidence>
<sequence length="572" mass="60211">MSALPSLTRPVHGRLIAAGTLQALAGVCSVAPMMLTAAIAEGLLAGDGPRWDLVATMAITLFIRAVALAGATTVAHLADNDLQLVLHRRLTDHLGRVRLDWFTRTPASTVKRAATDDVGALHHLVAHAWLDVVGALSVPVAGIAYLLWRAPLLGMIALVPAAIGLAIQIHHNRTLGPKMAHYQRATTELDRAATEYVENVQVVKVFGRSGSAHSRFDAAVGDHGAFVQRWAKEVGGAMTAVEILLSPLLAAAVAVVAGALLGLPVAAVIAVALVAPGLSAPALALAFAMQDISAGRRAAERLMEVLGTRTDERPQDGNWPRRRPRIRLEDVTVVSDDRVLLAGVSATIEPGTQLAIVGPSGAGKTTLLKTLCGLRAPDSGRILIDDVDLADIPLEQVGAHIGHVSQDVGIIRGSVAENVMLGHEDADPDTIADALRKAQLWDRVEELPDGLDTVIGEDATFSGGERQRLALARAFFSTPGTLLLDEPTAFADLESEALIDAALADAPRNAVNTMGERPTVVRIDHRLGFAHDADVVWVLEDGHLVQAGAPGDLASDPTGRFAALRQAREVTA</sequence>
<evidence type="ECO:0000256" key="7">
    <source>
        <dbReference type="SAM" id="Phobius"/>
    </source>
</evidence>
<evidence type="ECO:0000259" key="9">
    <source>
        <dbReference type="PROSITE" id="PS50929"/>
    </source>
</evidence>
<keyword evidence="5 7" id="KW-1133">Transmembrane helix</keyword>
<reference evidence="10 11" key="1">
    <citation type="submission" date="2019-06" db="EMBL/GenBank/DDBJ databases">
        <title>Sequencing the genomes of 1000 actinobacteria strains.</title>
        <authorList>
            <person name="Klenk H.-P."/>
        </authorList>
    </citation>
    <scope>NUCLEOTIDE SEQUENCE [LARGE SCALE GENOMIC DNA]</scope>
    <source>
        <strain evidence="10 11">DSM 8251</strain>
    </source>
</reference>
<feature type="transmembrane region" description="Helical" evidence="7">
    <location>
        <begin position="55"/>
        <end position="78"/>
    </location>
</feature>
<evidence type="ECO:0000313" key="11">
    <source>
        <dbReference type="Proteomes" id="UP000316196"/>
    </source>
</evidence>
<feature type="transmembrane region" description="Helical" evidence="7">
    <location>
        <begin position="267"/>
        <end position="288"/>
    </location>
</feature>
<keyword evidence="2 7" id="KW-0812">Transmembrane</keyword>
<feature type="transmembrane region" description="Helical" evidence="7">
    <location>
        <begin position="239"/>
        <end position="261"/>
    </location>
</feature>
<dbReference type="Gene3D" id="3.40.50.300">
    <property type="entry name" value="P-loop containing nucleotide triphosphate hydrolases"/>
    <property type="match status" value="1"/>
</dbReference>
<protein>
    <submittedName>
        <fullName evidence="10">ATP-binding cassette subfamily B protein</fullName>
    </submittedName>
</protein>
<evidence type="ECO:0000256" key="3">
    <source>
        <dbReference type="ARBA" id="ARBA00022741"/>
    </source>
</evidence>
<feature type="domain" description="ABC transporter" evidence="8">
    <location>
        <begin position="326"/>
        <end position="566"/>
    </location>
</feature>
<dbReference type="InterPro" id="IPR017871">
    <property type="entry name" value="ABC_transporter-like_CS"/>
</dbReference>
<dbReference type="GO" id="GO:0140359">
    <property type="term" value="F:ABC-type transporter activity"/>
    <property type="evidence" value="ECO:0007669"/>
    <property type="project" value="InterPro"/>
</dbReference>
<dbReference type="Pfam" id="PF00664">
    <property type="entry name" value="ABC_membrane"/>
    <property type="match status" value="1"/>
</dbReference>
<dbReference type="SMART" id="SM00382">
    <property type="entry name" value="AAA"/>
    <property type="match status" value="1"/>
</dbReference>
<dbReference type="PANTHER" id="PTHR24221">
    <property type="entry name" value="ATP-BINDING CASSETTE SUB-FAMILY B"/>
    <property type="match status" value="1"/>
</dbReference>
<dbReference type="Pfam" id="PF00005">
    <property type="entry name" value="ABC_tran"/>
    <property type="match status" value="1"/>
</dbReference>
<evidence type="ECO:0000313" key="10">
    <source>
        <dbReference type="EMBL" id="TQL57948.1"/>
    </source>
</evidence>
<evidence type="ECO:0000259" key="8">
    <source>
        <dbReference type="PROSITE" id="PS50893"/>
    </source>
</evidence>
<dbReference type="PROSITE" id="PS00211">
    <property type="entry name" value="ABC_TRANSPORTER_1"/>
    <property type="match status" value="1"/>
</dbReference>
<evidence type="ECO:0000256" key="5">
    <source>
        <dbReference type="ARBA" id="ARBA00022989"/>
    </source>
</evidence>
<evidence type="ECO:0000256" key="2">
    <source>
        <dbReference type="ARBA" id="ARBA00022692"/>
    </source>
</evidence>